<protein>
    <submittedName>
        <fullName evidence="1">Uncharacterized protein</fullName>
    </submittedName>
</protein>
<name>A0A6A6TRV4_9PLEO</name>
<reference evidence="1" key="1">
    <citation type="journal article" date="2020" name="Stud. Mycol.">
        <title>101 Dothideomycetes genomes: a test case for predicting lifestyles and emergence of pathogens.</title>
        <authorList>
            <person name="Haridas S."/>
            <person name="Albert R."/>
            <person name="Binder M."/>
            <person name="Bloem J."/>
            <person name="Labutti K."/>
            <person name="Salamov A."/>
            <person name="Andreopoulos B."/>
            <person name="Baker S."/>
            <person name="Barry K."/>
            <person name="Bills G."/>
            <person name="Bluhm B."/>
            <person name="Cannon C."/>
            <person name="Castanera R."/>
            <person name="Culley D."/>
            <person name="Daum C."/>
            <person name="Ezra D."/>
            <person name="Gonzalez J."/>
            <person name="Henrissat B."/>
            <person name="Kuo A."/>
            <person name="Liang C."/>
            <person name="Lipzen A."/>
            <person name="Lutzoni F."/>
            <person name="Magnuson J."/>
            <person name="Mondo S."/>
            <person name="Nolan M."/>
            <person name="Ohm R."/>
            <person name="Pangilinan J."/>
            <person name="Park H.-J."/>
            <person name="Ramirez L."/>
            <person name="Alfaro M."/>
            <person name="Sun H."/>
            <person name="Tritt A."/>
            <person name="Yoshinaga Y."/>
            <person name="Zwiers L.-H."/>
            <person name="Turgeon B."/>
            <person name="Goodwin S."/>
            <person name="Spatafora J."/>
            <person name="Crous P."/>
            <person name="Grigoriev I."/>
        </authorList>
    </citation>
    <scope>NUCLEOTIDE SEQUENCE</scope>
    <source>
        <strain evidence="1">CBS 122681</strain>
    </source>
</reference>
<gene>
    <name evidence="1" type="ORF">K491DRAFT_709884</name>
</gene>
<dbReference type="EMBL" id="MU004289">
    <property type="protein sequence ID" value="KAF2662530.1"/>
    <property type="molecule type" value="Genomic_DNA"/>
</dbReference>
<dbReference type="AlphaFoldDB" id="A0A6A6TRV4"/>
<keyword evidence="2" id="KW-1185">Reference proteome</keyword>
<proteinExistence type="predicted"/>
<dbReference type="Proteomes" id="UP000799324">
    <property type="component" value="Unassembled WGS sequence"/>
</dbReference>
<accession>A0A6A6TRV4</accession>
<evidence type="ECO:0000313" key="1">
    <source>
        <dbReference type="EMBL" id="KAF2662530.1"/>
    </source>
</evidence>
<evidence type="ECO:0000313" key="2">
    <source>
        <dbReference type="Proteomes" id="UP000799324"/>
    </source>
</evidence>
<organism evidence="1 2">
    <name type="scientific">Lophiostoma macrostomum CBS 122681</name>
    <dbReference type="NCBI Taxonomy" id="1314788"/>
    <lineage>
        <taxon>Eukaryota</taxon>
        <taxon>Fungi</taxon>
        <taxon>Dikarya</taxon>
        <taxon>Ascomycota</taxon>
        <taxon>Pezizomycotina</taxon>
        <taxon>Dothideomycetes</taxon>
        <taxon>Pleosporomycetidae</taxon>
        <taxon>Pleosporales</taxon>
        <taxon>Lophiostomataceae</taxon>
        <taxon>Lophiostoma</taxon>
    </lineage>
</organism>
<dbReference type="OrthoDB" id="3678410at2759"/>
<sequence>MEERGSVHHVRDLSFHVTYSSVEVERIAREVYDETIAEVHLSLFIFWISESPKHYEQAKEYIRIPDSPDREREAAKIAR</sequence>